<feature type="domain" description="Sld7 C-terminal" evidence="2">
    <location>
        <begin position="296"/>
        <end position="362"/>
    </location>
</feature>
<evidence type="ECO:0000259" key="2">
    <source>
        <dbReference type="Pfam" id="PF18596"/>
    </source>
</evidence>
<dbReference type="Proteomes" id="UP000559256">
    <property type="component" value="Unassembled WGS sequence"/>
</dbReference>
<feature type="compositionally biased region" description="Low complexity" evidence="1">
    <location>
        <begin position="192"/>
        <end position="204"/>
    </location>
</feature>
<dbReference type="Pfam" id="PF18596">
    <property type="entry name" value="Sld7_C"/>
    <property type="match status" value="1"/>
</dbReference>
<dbReference type="AlphaFoldDB" id="A0A8H5GLI4"/>
<dbReference type="OrthoDB" id="5599874at2759"/>
<feature type="region of interest" description="Disordered" evidence="1">
    <location>
        <begin position="147"/>
        <end position="244"/>
    </location>
</feature>
<sequence length="391" mass="42445">MSHRLLYRGALSVPDSDFLLDGLTFSARLDATRDLFENPLALALESMRRRPSLRLMGTVAVKVLHIDDSGEITVDIHPEATLSRVYFENLLCLEAPVEGEQVGLRVALGDTIGPETTQILIYLKLIPDHQQLENSTPIYALAVARILPGPPPSRPRAPRPDDPTPRKPPPVPFGFAGKQKPKPVPLRDLRRASSSSSLADLGSDVRLGTSSSSKGCGGEDVFKIPPLPVKNKDKGAGKGKQVNSGSKAVDVFGSISVNGIGSDGASASSSSGKRKRVEETAVDTGAKGETENSLERENKNRIKRAVLQELAEFPITKAHKDYKEVYNYVYRGVCFALRAEMISHPISQPPIDHFVKTHVKMYAYPSSSHVIQNGGGVVEEGAYESQDSQME</sequence>
<feature type="compositionally biased region" description="Basic and acidic residues" evidence="1">
    <location>
        <begin position="286"/>
        <end position="296"/>
    </location>
</feature>
<protein>
    <recommendedName>
        <fullName evidence="2">Sld7 C-terminal domain-containing protein</fullName>
    </recommendedName>
</protein>
<feature type="compositionally biased region" description="Low complexity" evidence="1">
    <location>
        <begin position="262"/>
        <end position="271"/>
    </location>
</feature>
<reference evidence="3 4" key="1">
    <citation type="journal article" date="2020" name="ISME J.">
        <title>Uncovering the hidden diversity of litter-decomposition mechanisms in mushroom-forming fungi.</title>
        <authorList>
            <person name="Floudas D."/>
            <person name="Bentzer J."/>
            <person name="Ahren D."/>
            <person name="Johansson T."/>
            <person name="Persson P."/>
            <person name="Tunlid A."/>
        </authorList>
    </citation>
    <scope>NUCLEOTIDE SEQUENCE [LARGE SCALE GENOMIC DNA]</scope>
    <source>
        <strain evidence="3 4">CBS 291.85</strain>
    </source>
</reference>
<name>A0A8H5GLI4_9AGAR</name>
<dbReference type="EMBL" id="JAACJM010000020">
    <property type="protein sequence ID" value="KAF5366986.1"/>
    <property type="molecule type" value="Genomic_DNA"/>
</dbReference>
<dbReference type="InterPro" id="IPR041260">
    <property type="entry name" value="Sld7_C"/>
</dbReference>
<evidence type="ECO:0000313" key="4">
    <source>
        <dbReference type="Proteomes" id="UP000559256"/>
    </source>
</evidence>
<organism evidence="3 4">
    <name type="scientific">Tetrapyrgos nigripes</name>
    <dbReference type="NCBI Taxonomy" id="182062"/>
    <lineage>
        <taxon>Eukaryota</taxon>
        <taxon>Fungi</taxon>
        <taxon>Dikarya</taxon>
        <taxon>Basidiomycota</taxon>
        <taxon>Agaricomycotina</taxon>
        <taxon>Agaricomycetes</taxon>
        <taxon>Agaricomycetidae</taxon>
        <taxon>Agaricales</taxon>
        <taxon>Marasmiineae</taxon>
        <taxon>Marasmiaceae</taxon>
        <taxon>Tetrapyrgos</taxon>
    </lineage>
</organism>
<proteinExistence type="predicted"/>
<evidence type="ECO:0000313" key="3">
    <source>
        <dbReference type="EMBL" id="KAF5366986.1"/>
    </source>
</evidence>
<gene>
    <name evidence="3" type="ORF">D9758_003946</name>
</gene>
<accession>A0A8H5GLI4</accession>
<keyword evidence="4" id="KW-1185">Reference proteome</keyword>
<comment type="caution">
    <text evidence="3">The sequence shown here is derived from an EMBL/GenBank/DDBJ whole genome shotgun (WGS) entry which is preliminary data.</text>
</comment>
<feature type="region of interest" description="Disordered" evidence="1">
    <location>
        <begin position="262"/>
        <end position="296"/>
    </location>
</feature>
<evidence type="ECO:0000256" key="1">
    <source>
        <dbReference type="SAM" id="MobiDB-lite"/>
    </source>
</evidence>